<name>A0ABR3RSS1_9PLEO</name>
<reference evidence="1 2" key="1">
    <citation type="submission" date="2024-02" db="EMBL/GenBank/DDBJ databases">
        <title>De novo assembly and annotation of 12 fungi associated with fruit tree decline syndrome in Ontario, Canada.</title>
        <authorList>
            <person name="Sulman M."/>
            <person name="Ellouze W."/>
            <person name="Ilyukhin E."/>
        </authorList>
    </citation>
    <scope>NUCLEOTIDE SEQUENCE [LARGE SCALE GENOMIC DNA]</scope>
    <source>
        <strain evidence="1 2">M97-236</strain>
    </source>
</reference>
<organism evidence="1 2">
    <name type="scientific">Nothophoma quercina</name>
    <dbReference type="NCBI Taxonomy" id="749835"/>
    <lineage>
        <taxon>Eukaryota</taxon>
        <taxon>Fungi</taxon>
        <taxon>Dikarya</taxon>
        <taxon>Ascomycota</taxon>
        <taxon>Pezizomycotina</taxon>
        <taxon>Dothideomycetes</taxon>
        <taxon>Pleosporomycetidae</taxon>
        <taxon>Pleosporales</taxon>
        <taxon>Pleosporineae</taxon>
        <taxon>Didymellaceae</taxon>
        <taxon>Nothophoma</taxon>
    </lineage>
</organism>
<evidence type="ECO:0000313" key="2">
    <source>
        <dbReference type="Proteomes" id="UP001521222"/>
    </source>
</evidence>
<sequence length="153" mass="17734">MIAHNLLDRRICYGSCLLVKPLANFGFATKFIFLSEKKRKKKPEPVLEGINEEIARVLDLALITMSEERHIIEDDREHYNPWDHLEQIYTGGFEHEGGMTGDQKRFYKEFGIQLEILKKMEEAKPPAPCTTIQIEIEGEKTVQITCPTRRSGW</sequence>
<evidence type="ECO:0000313" key="1">
    <source>
        <dbReference type="EMBL" id="KAL1606972.1"/>
    </source>
</evidence>
<dbReference type="EMBL" id="JAKIXB020000007">
    <property type="protein sequence ID" value="KAL1606972.1"/>
    <property type="molecule type" value="Genomic_DNA"/>
</dbReference>
<comment type="caution">
    <text evidence="1">The sequence shown here is derived from an EMBL/GenBank/DDBJ whole genome shotgun (WGS) entry which is preliminary data.</text>
</comment>
<proteinExistence type="predicted"/>
<accession>A0ABR3RSS1</accession>
<gene>
    <name evidence="1" type="ORF">SLS59_002674</name>
</gene>
<protein>
    <submittedName>
        <fullName evidence="1">Uncharacterized protein</fullName>
    </submittedName>
</protein>
<dbReference type="Proteomes" id="UP001521222">
    <property type="component" value="Unassembled WGS sequence"/>
</dbReference>
<keyword evidence="2" id="KW-1185">Reference proteome</keyword>